<dbReference type="InterPro" id="IPR015045">
    <property type="entry name" value="MPT-1-like_LmxM"/>
</dbReference>
<dbReference type="EMBL" id="CACRTO010000009">
    <property type="protein sequence ID" value="VYT95931.1"/>
    <property type="molecule type" value="Genomic_DNA"/>
</dbReference>
<name>A0A6N3AW64_9CLOT</name>
<proteinExistence type="predicted"/>
<evidence type="ECO:0000313" key="1">
    <source>
        <dbReference type="EMBL" id="VYT95931.1"/>
    </source>
</evidence>
<organism evidence="1">
    <name type="scientific">Clostridium tertium</name>
    <dbReference type="NCBI Taxonomy" id="1559"/>
    <lineage>
        <taxon>Bacteria</taxon>
        <taxon>Bacillati</taxon>
        <taxon>Bacillota</taxon>
        <taxon>Clostridia</taxon>
        <taxon>Eubacteriales</taxon>
        <taxon>Clostridiaceae</taxon>
        <taxon>Clostridium</taxon>
    </lineage>
</organism>
<dbReference type="AlphaFoldDB" id="A0A6N3AW64"/>
<dbReference type="PANTHER" id="PTHR37036">
    <property type="match status" value="1"/>
</dbReference>
<evidence type="ECO:0008006" key="2">
    <source>
        <dbReference type="Google" id="ProtNLM"/>
    </source>
</evidence>
<reference evidence="1" key="1">
    <citation type="submission" date="2019-11" db="EMBL/GenBank/DDBJ databases">
        <authorList>
            <person name="Feng L."/>
        </authorList>
    </citation>
    <scope>NUCLEOTIDE SEQUENCE</scope>
    <source>
        <strain evidence="1">CTertiumLFYP3</strain>
    </source>
</reference>
<dbReference type="SUPFAM" id="SSF75005">
    <property type="entry name" value="Arabinanase/levansucrase/invertase"/>
    <property type="match status" value="1"/>
</dbReference>
<protein>
    <recommendedName>
        <fullName evidence="2">DUF1861 family protein</fullName>
    </recommendedName>
</protein>
<dbReference type="InterPro" id="IPR023296">
    <property type="entry name" value="Glyco_hydro_beta-prop_sf"/>
</dbReference>
<dbReference type="PANTHER" id="PTHR37036:SF2">
    <property type="entry name" value="DUF1861 FAMILY PROTEIN"/>
    <property type="match status" value="1"/>
</dbReference>
<dbReference type="RefSeq" id="WP_156625639.1">
    <property type="nucleotide sequence ID" value="NZ_CACRTO010000009.1"/>
</dbReference>
<dbReference type="Pfam" id="PF08950">
    <property type="entry name" value="DUF1861"/>
    <property type="match status" value="1"/>
</dbReference>
<gene>
    <name evidence="1" type="ORF">CTLFYP3_01107</name>
</gene>
<sequence>MTTLKTCEQLLNEYKSKKNNFFDKEKLIFDGVGEKDVYNISAPFIDENEMVIAGRVESRDSEHSEVYFFVKREGKWVPRENTRVLTLQDPFFTFIDGDLVVGGVEIFPHETIEGALAWRTIIYKGANINSLEECFKGPDGMKDLRLVQLQDKRIGVLTRPQGEKGGRGKIGFTIVDSIEDLTIEAVENAELFENQFTDSEWGGANAAYVLKDGRIGVLGHVACFDEKEDRHYYSMVFIINPETRETTNLKLIATRSDFLEGPSKRVDLVDVIFSGGLVRHSNGTATLYAGISDADAQCITIVDPFNGL</sequence>
<dbReference type="Gene3D" id="2.115.10.20">
    <property type="entry name" value="Glycosyl hydrolase domain, family 43"/>
    <property type="match status" value="1"/>
</dbReference>
<accession>A0A6N3AW64</accession>